<protein>
    <submittedName>
        <fullName evidence="2">Glycosyltransferase involved in cell wall biosynthesis</fullName>
    </submittedName>
</protein>
<reference evidence="2 3" key="1">
    <citation type="submission" date="2020-08" db="EMBL/GenBank/DDBJ databases">
        <title>Genomic Encyclopedia of Type Strains, Phase IV (KMG-IV): sequencing the most valuable type-strain genomes for metagenomic binning, comparative biology and taxonomic classification.</title>
        <authorList>
            <person name="Goeker M."/>
        </authorList>
    </citation>
    <scope>NUCLEOTIDE SEQUENCE [LARGE SCALE GENOMIC DNA]</scope>
    <source>
        <strain evidence="2 3">DSM 22336</strain>
    </source>
</reference>
<keyword evidence="3" id="KW-1185">Reference proteome</keyword>
<dbReference type="SUPFAM" id="SSF53448">
    <property type="entry name" value="Nucleotide-diphospho-sugar transferases"/>
    <property type="match status" value="1"/>
</dbReference>
<dbReference type="CDD" id="cd04196">
    <property type="entry name" value="GT_2_like_d"/>
    <property type="match status" value="1"/>
</dbReference>
<dbReference type="InterPro" id="IPR001173">
    <property type="entry name" value="Glyco_trans_2-like"/>
</dbReference>
<name>A0A841M3Y3_9HYPH</name>
<dbReference type="RefSeq" id="WP_184224708.1">
    <property type="nucleotide sequence ID" value="NZ_JACIIU010000033.1"/>
</dbReference>
<comment type="caution">
    <text evidence="2">The sequence shown here is derived from an EMBL/GenBank/DDBJ whole genome shotgun (WGS) entry which is preliminary data.</text>
</comment>
<accession>A0A841M3Y3</accession>
<organism evidence="2 3">
    <name type="scientific">Paenochrobactrum gallinarii</name>
    <dbReference type="NCBI Taxonomy" id="643673"/>
    <lineage>
        <taxon>Bacteria</taxon>
        <taxon>Pseudomonadati</taxon>
        <taxon>Pseudomonadota</taxon>
        <taxon>Alphaproteobacteria</taxon>
        <taxon>Hyphomicrobiales</taxon>
        <taxon>Brucellaceae</taxon>
        <taxon>Paenochrobactrum</taxon>
    </lineage>
</organism>
<dbReference type="Gene3D" id="3.90.550.10">
    <property type="entry name" value="Spore Coat Polysaccharide Biosynthesis Protein SpsA, Chain A"/>
    <property type="match status" value="1"/>
</dbReference>
<dbReference type="Pfam" id="PF00535">
    <property type="entry name" value="Glycos_transf_2"/>
    <property type="match status" value="1"/>
</dbReference>
<keyword evidence="2" id="KW-0808">Transferase</keyword>
<dbReference type="PANTHER" id="PTHR22916:SF3">
    <property type="entry name" value="UDP-GLCNAC:BETAGAL BETA-1,3-N-ACETYLGLUCOSAMINYLTRANSFERASE-LIKE PROTEIN 1"/>
    <property type="match status" value="1"/>
</dbReference>
<dbReference type="InterPro" id="IPR029044">
    <property type="entry name" value="Nucleotide-diphossugar_trans"/>
</dbReference>
<dbReference type="PANTHER" id="PTHR22916">
    <property type="entry name" value="GLYCOSYLTRANSFERASE"/>
    <property type="match status" value="1"/>
</dbReference>
<proteinExistence type="predicted"/>
<dbReference type="AlphaFoldDB" id="A0A841M3Y3"/>
<feature type="domain" description="Glycosyltransferase 2-like" evidence="1">
    <location>
        <begin position="7"/>
        <end position="178"/>
    </location>
</feature>
<dbReference type="Proteomes" id="UP000555393">
    <property type="component" value="Unassembled WGS sequence"/>
</dbReference>
<gene>
    <name evidence="2" type="ORF">FHS77_003054</name>
</gene>
<evidence type="ECO:0000259" key="1">
    <source>
        <dbReference type="Pfam" id="PF00535"/>
    </source>
</evidence>
<sequence>MHNKKITILLATYNGGSFLEEQLTSFANQSWVNIDILASDDGSSDNTSEILNTWAKNWRKGSFQVMKGPRDGHSENFRHLIQAVSDKKTYVAFSDQDDIWHRDKLEVAMSKLISMGEDTPVMYCSRTRLVDVDGNPTGLSPLFTNSPSFTNSLTQSLAGGNTIVFNSAAFSVVRESAMKTKFLHHDWWSYQILMGAGGKVYYDPKPQIDYRQHQNNVFGKNTGQAAILRRISGLLSGQYSEWIDSNLLGLEACHSLLTTDNLNMVRGLQEARRRGGISCAIFLWKNGIKRQTRMASIGLYVSVLLRKKSVSFNHARRIN</sequence>
<dbReference type="GO" id="GO:0016758">
    <property type="term" value="F:hexosyltransferase activity"/>
    <property type="evidence" value="ECO:0007669"/>
    <property type="project" value="UniProtKB-ARBA"/>
</dbReference>
<dbReference type="EMBL" id="JACIIU010000033">
    <property type="protein sequence ID" value="MBB6262479.1"/>
    <property type="molecule type" value="Genomic_DNA"/>
</dbReference>
<evidence type="ECO:0000313" key="3">
    <source>
        <dbReference type="Proteomes" id="UP000555393"/>
    </source>
</evidence>
<evidence type="ECO:0000313" key="2">
    <source>
        <dbReference type="EMBL" id="MBB6262479.1"/>
    </source>
</evidence>